<name>A0ABZ2ZU24_9MICC</name>
<dbReference type="EMBL" id="CP151657">
    <property type="protein sequence ID" value="WZP14675.1"/>
    <property type="molecule type" value="Genomic_DNA"/>
</dbReference>
<accession>A0ABZ2ZU24</accession>
<sequence length="498" mass="53023">MESATRLLTPRGWGLMLAGLAALLMAQVMGRRDVLVLSVFLLALPLLSALALRLLKPVFDVERTFSSATVETGIPVTVVLSLRTPRPVRESATMREGLPLRFGESPVFRFPARFTAPDGASTYEYQLRSTRRGLFPIGPVTAEFQDLFGLSRRRHTLGAADSLVVSPAPRALPRTLLGGPRGTEGSVASPLRGNPSEDDVTTREYRSGDPMRRVHWAATARHGELMVRQEEPVTSPGATLLIDAREGSYAGGIASTLWMEPAGGNGLSTSESFEWAVTAAVSTAAHLVENGYSLHLLDAFARPGLARSPSAPDPRQRDFTGLAGLQDIADGLAALGLESRSPERPRSPEDGAGTGSGDSGRWRPRRRDPGNAVREDRAPARRTADSNPPSGIGRGAFADALLDSLAQRRRGPLVAVLGRLSAEDAHRLAPAADYASRAFAVLVVDRLPEAAPALAVLRAGGWDVCAATPESDLTRVWASFGAPAVLPVPASNAREDRP</sequence>
<feature type="domain" description="DUF58" evidence="3">
    <location>
        <begin position="202"/>
        <end position="246"/>
    </location>
</feature>
<keyword evidence="2" id="KW-0472">Membrane</keyword>
<evidence type="ECO:0000259" key="3">
    <source>
        <dbReference type="Pfam" id="PF01882"/>
    </source>
</evidence>
<evidence type="ECO:0000313" key="4">
    <source>
        <dbReference type="EMBL" id="WZP14675.1"/>
    </source>
</evidence>
<organism evidence="4 5">
    <name type="scientific">Arthrobacter citreus</name>
    <dbReference type="NCBI Taxonomy" id="1670"/>
    <lineage>
        <taxon>Bacteria</taxon>
        <taxon>Bacillati</taxon>
        <taxon>Actinomycetota</taxon>
        <taxon>Actinomycetes</taxon>
        <taxon>Micrococcales</taxon>
        <taxon>Micrococcaceae</taxon>
        <taxon>Arthrobacter</taxon>
    </lineage>
</organism>
<keyword evidence="5" id="KW-1185">Reference proteome</keyword>
<feature type="transmembrane region" description="Helical" evidence="2">
    <location>
        <begin position="12"/>
        <end position="29"/>
    </location>
</feature>
<protein>
    <submittedName>
        <fullName evidence="4">DUF58 domain-containing protein</fullName>
    </submittedName>
</protein>
<feature type="region of interest" description="Disordered" evidence="1">
    <location>
        <begin position="174"/>
        <end position="207"/>
    </location>
</feature>
<reference evidence="4 5" key="1">
    <citation type="submission" date="2024-04" db="EMBL/GenBank/DDBJ databases">
        <title>Arthrobacter sp. from Plains bison fecal sample.</title>
        <authorList>
            <person name="Ruzzini A."/>
        </authorList>
    </citation>
    <scope>NUCLEOTIDE SEQUENCE [LARGE SCALE GENOMIC DNA]</scope>
    <source>
        <strain evidence="4 5">EINP1</strain>
    </source>
</reference>
<feature type="compositionally biased region" description="Basic and acidic residues" evidence="1">
    <location>
        <begin position="367"/>
        <end position="384"/>
    </location>
</feature>
<dbReference type="PANTHER" id="PTHR34351:SF1">
    <property type="entry name" value="SLR1927 PROTEIN"/>
    <property type="match status" value="1"/>
</dbReference>
<feature type="compositionally biased region" description="Basic and acidic residues" evidence="1">
    <location>
        <begin position="340"/>
        <end position="349"/>
    </location>
</feature>
<keyword evidence="2" id="KW-0812">Transmembrane</keyword>
<feature type="region of interest" description="Disordered" evidence="1">
    <location>
        <begin position="338"/>
        <end position="392"/>
    </location>
</feature>
<dbReference type="Proteomes" id="UP001448858">
    <property type="component" value="Chromosome"/>
</dbReference>
<dbReference type="InterPro" id="IPR002881">
    <property type="entry name" value="DUF58"/>
</dbReference>
<gene>
    <name evidence="4" type="ORF">AAE021_10750</name>
</gene>
<evidence type="ECO:0000256" key="2">
    <source>
        <dbReference type="SAM" id="Phobius"/>
    </source>
</evidence>
<dbReference type="PANTHER" id="PTHR34351">
    <property type="entry name" value="SLR1927 PROTEIN-RELATED"/>
    <property type="match status" value="1"/>
</dbReference>
<dbReference type="Pfam" id="PF01882">
    <property type="entry name" value="DUF58"/>
    <property type="match status" value="1"/>
</dbReference>
<proteinExistence type="predicted"/>
<evidence type="ECO:0000313" key="5">
    <source>
        <dbReference type="Proteomes" id="UP001448858"/>
    </source>
</evidence>
<keyword evidence="2" id="KW-1133">Transmembrane helix</keyword>
<dbReference type="RefSeq" id="WP_342022327.1">
    <property type="nucleotide sequence ID" value="NZ_CP151657.1"/>
</dbReference>
<evidence type="ECO:0000256" key="1">
    <source>
        <dbReference type="SAM" id="MobiDB-lite"/>
    </source>
</evidence>
<feature type="transmembrane region" description="Helical" evidence="2">
    <location>
        <begin position="35"/>
        <end position="55"/>
    </location>
</feature>